<proteinExistence type="predicted"/>
<sequence length="67" mass="7891">MNRRKGIIQKNKIFIMILFFCFLFAMNYIFDLYIRPNNIDIVRNCSVAFGISLGIGIVWIKSDKNKN</sequence>
<gene>
    <name evidence="2" type="ORF">DWV06_02780</name>
</gene>
<reference evidence="2 3" key="1">
    <citation type="submission" date="2018-07" db="EMBL/GenBank/DDBJ databases">
        <title>Anaerosacharophilus polymeroproducens gen. nov. sp. nov., an anaerobic bacterium isolated from salt field.</title>
        <authorList>
            <person name="Kim W."/>
            <person name="Yang S.-H."/>
            <person name="Oh J."/>
            <person name="Lee J.-H."/>
            <person name="Kwon K.K."/>
        </authorList>
    </citation>
    <scope>NUCLEOTIDE SEQUENCE [LARGE SCALE GENOMIC DNA]</scope>
    <source>
        <strain evidence="2 3">MCWD5</strain>
    </source>
</reference>
<name>A0A371AY53_9FIRM</name>
<evidence type="ECO:0000256" key="1">
    <source>
        <dbReference type="SAM" id="Phobius"/>
    </source>
</evidence>
<feature type="transmembrane region" description="Helical" evidence="1">
    <location>
        <begin position="41"/>
        <end position="60"/>
    </location>
</feature>
<dbReference type="AlphaFoldDB" id="A0A371AY53"/>
<dbReference type="EMBL" id="QRCT01000012">
    <property type="protein sequence ID" value="RDU24420.1"/>
    <property type="molecule type" value="Genomic_DNA"/>
</dbReference>
<dbReference type="OrthoDB" id="1926101at2"/>
<evidence type="ECO:0000313" key="2">
    <source>
        <dbReference type="EMBL" id="RDU24420.1"/>
    </source>
</evidence>
<keyword evidence="1" id="KW-0812">Transmembrane</keyword>
<feature type="transmembrane region" description="Helical" evidence="1">
    <location>
        <begin position="12"/>
        <end position="29"/>
    </location>
</feature>
<keyword evidence="1" id="KW-1133">Transmembrane helix</keyword>
<dbReference type="RefSeq" id="WP_115480653.1">
    <property type="nucleotide sequence ID" value="NZ_QRCT01000012.1"/>
</dbReference>
<evidence type="ECO:0000313" key="3">
    <source>
        <dbReference type="Proteomes" id="UP000255036"/>
    </source>
</evidence>
<keyword evidence="1" id="KW-0472">Membrane</keyword>
<accession>A0A371AY53</accession>
<dbReference type="Proteomes" id="UP000255036">
    <property type="component" value="Unassembled WGS sequence"/>
</dbReference>
<protein>
    <submittedName>
        <fullName evidence="2">Uncharacterized protein</fullName>
    </submittedName>
</protein>
<keyword evidence="3" id="KW-1185">Reference proteome</keyword>
<organism evidence="2 3">
    <name type="scientific">Anaerosacchariphilus polymeriproducens</name>
    <dbReference type="NCBI Taxonomy" id="1812858"/>
    <lineage>
        <taxon>Bacteria</taxon>
        <taxon>Bacillati</taxon>
        <taxon>Bacillota</taxon>
        <taxon>Clostridia</taxon>
        <taxon>Lachnospirales</taxon>
        <taxon>Lachnospiraceae</taxon>
        <taxon>Anaerosacchariphilus</taxon>
    </lineage>
</organism>
<comment type="caution">
    <text evidence="2">The sequence shown here is derived from an EMBL/GenBank/DDBJ whole genome shotgun (WGS) entry which is preliminary data.</text>
</comment>